<dbReference type="PANTHER" id="PTHR11909">
    <property type="entry name" value="CASEIN KINASE-RELATED"/>
    <property type="match status" value="1"/>
</dbReference>
<keyword evidence="2 4" id="KW-0547">Nucleotide-binding</keyword>
<evidence type="ECO:0000259" key="7">
    <source>
        <dbReference type="PROSITE" id="PS50011"/>
    </source>
</evidence>
<keyword evidence="8" id="KW-0418">Kinase</keyword>
<protein>
    <recommendedName>
        <fullName evidence="1">non-specific serine/threonine protein kinase</fullName>
        <ecNumber evidence="1">2.7.11.1</ecNumber>
    </recommendedName>
</protein>
<dbReference type="FunFam" id="1.10.510.10:FF:000596">
    <property type="entry name" value="CK1 family protein kinase"/>
    <property type="match status" value="1"/>
</dbReference>
<evidence type="ECO:0000256" key="5">
    <source>
        <dbReference type="RuleBase" id="RU000304"/>
    </source>
</evidence>
<keyword evidence="8" id="KW-0808">Transferase</keyword>
<keyword evidence="5" id="KW-0723">Serine/threonine-protein kinase</keyword>
<dbReference type="InterPro" id="IPR050235">
    <property type="entry name" value="CK1_Ser-Thr_kinase"/>
</dbReference>
<dbReference type="GO" id="GO:0005524">
    <property type="term" value="F:ATP binding"/>
    <property type="evidence" value="ECO:0007669"/>
    <property type="project" value="UniProtKB-UniRule"/>
</dbReference>
<keyword evidence="9" id="KW-1185">Reference proteome</keyword>
<evidence type="ECO:0000256" key="6">
    <source>
        <dbReference type="SAM" id="MobiDB-lite"/>
    </source>
</evidence>
<reference evidence="8 9" key="1">
    <citation type="submission" date="2010-05" db="EMBL/GenBank/DDBJ databases">
        <title>The Genome Sequence of Thecamonas trahens ATCC 50062.</title>
        <authorList>
            <consortium name="The Broad Institute Genome Sequencing Platform"/>
            <person name="Russ C."/>
            <person name="Cuomo C."/>
            <person name="Shea T."/>
            <person name="Young S.K."/>
            <person name="Zeng Q."/>
            <person name="Koehrsen M."/>
            <person name="Haas B."/>
            <person name="Borodovsky M."/>
            <person name="Guigo R."/>
            <person name="Alvarado L."/>
            <person name="Berlin A."/>
            <person name="Bochicchio J."/>
            <person name="Borenstein D."/>
            <person name="Chapman S."/>
            <person name="Chen Z."/>
            <person name="Freedman E."/>
            <person name="Gellesch M."/>
            <person name="Goldberg J."/>
            <person name="Griggs A."/>
            <person name="Gujja S."/>
            <person name="Heilman E."/>
            <person name="Heiman D."/>
            <person name="Hepburn T."/>
            <person name="Howarth C."/>
            <person name="Jen D."/>
            <person name="Larson L."/>
            <person name="Mehta T."/>
            <person name="Park D."/>
            <person name="Pearson M."/>
            <person name="Roberts A."/>
            <person name="Saif S."/>
            <person name="Shenoy N."/>
            <person name="Sisk P."/>
            <person name="Stolte C."/>
            <person name="Sykes S."/>
            <person name="Thomson T."/>
            <person name="Walk T."/>
            <person name="White J."/>
            <person name="Yandava C."/>
            <person name="Burger G."/>
            <person name="Gray M.W."/>
            <person name="Holland P.W.H."/>
            <person name="King N."/>
            <person name="Lang F.B.F."/>
            <person name="Roger A.J."/>
            <person name="Ruiz-Trillo I."/>
            <person name="Lander E."/>
            <person name="Nusbaum C."/>
        </authorList>
    </citation>
    <scope>NUCLEOTIDE SEQUENCE [LARGE SCALE GENOMIC DNA]</scope>
    <source>
        <strain evidence="8 9">ATCC 50062</strain>
    </source>
</reference>
<evidence type="ECO:0000256" key="2">
    <source>
        <dbReference type="ARBA" id="ARBA00022741"/>
    </source>
</evidence>
<feature type="compositionally biased region" description="Basic and acidic residues" evidence="6">
    <location>
        <begin position="419"/>
        <end position="428"/>
    </location>
</feature>
<keyword evidence="3 4" id="KW-0067">ATP-binding</keyword>
<dbReference type="PROSITE" id="PS00107">
    <property type="entry name" value="PROTEIN_KINASE_ATP"/>
    <property type="match status" value="1"/>
</dbReference>
<dbReference type="STRING" id="461836.A0A0L0D9N8"/>
<dbReference type="GeneID" id="25564244"/>
<evidence type="ECO:0000313" key="9">
    <source>
        <dbReference type="Proteomes" id="UP000054408"/>
    </source>
</evidence>
<feature type="compositionally biased region" description="Polar residues" evidence="6">
    <location>
        <begin position="342"/>
        <end position="377"/>
    </location>
</feature>
<dbReference type="OMA" id="VYDWTVR"/>
<proteinExistence type="inferred from homology"/>
<feature type="region of interest" description="Disordered" evidence="6">
    <location>
        <begin position="1"/>
        <end position="21"/>
    </location>
</feature>
<dbReference type="RefSeq" id="XP_013758382.1">
    <property type="nucleotide sequence ID" value="XM_013902928.1"/>
</dbReference>
<feature type="domain" description="Protein kinase" evidence="7">
    <location>
        <begin position="31"/>
        <end position="300"/>
    </location>
</feature>
<dbReference type="Gene3D" id="1.10.510.10">
    <property type="entry name" value="Transferase(Phosphotransferase) domain 1"/>
    <property type="match status" value="1"/>
</dbReference>
<feature type="binding site" evidence="4">
    <location>
        <position position="60"/>
    </location>
    <ligand>
        <name>ATP</name>
        <dbReference type="ChEBI" id="CHEBI:30616"/>
    </ligand>
</feature>
<organism evidence="8 9">
    <name type="scientific">Thecamonas trahens ATCC 50062</name>
    <dbReference type="NCBI Taxonomy" id="461836"/>
    <lineage>
        <taxon>Eukaryota</taxon>
        <taxon>Apusozoa</taxon>
        <taxon>Apusomonadida</taxon>
        <taxon>Apusomonadidae</taxon>
        <taxon>Thecamonas</taxon>
    </lineage>
</organism>
<dbReference type="eggNOG" id="KOG1164">
    <property type="taxonomic scope" value="Eukaryota"/>
</dbReference>
<dbReference type="AlphaFoldDB" id="A0A0L0D9N8"/>
<feature type="compositionally biased region" description="Basic and acidic residues" evidence="6">
    <location>
        <begin position="1"/>
        <end position="15"/>
    </location>
</feature>
<dbReference type="InterPro" id="IPR011009">
    <property type="entry name" value="Kinase-like_dom_sf"/>
</dbReference>
<evidence type="ECO:0000256" key="4">
    <source>
        <dbReference type="PROSITE-ProRule" id="PRU10141"/>
    </source>
</evidence>
<feature type="region of interest" description="Disordered" evidence="6">
    <location>
        <begin position="324"/>
        <end position="428"/>
    </location>
</feature>
<feature type="compositionally biased region" description="Low complexity" evidence="6">
    <location>
        <begin position="324"/>
        <end position="340"/>
    </location>
</feature>
<dbReference type="Proteomes" id="UP000054408">
    <property type="component" value="Unassembled WGS sequence"/>
</dbReference>
<dbReference type="InterPro" id="IPR017441">
    <property type="entry name" value="Protein_kinase_ATP_BS"/>
</dbReference>
<dbReference type="EC" id="2.7.11.1" evidence="1"/>
<evidence type="ECO:0000313" key="8">
    <source>
        <dbReference type="EMBL" id="KNC48965.1"/>
    </source>
</evidence>
<dbReference type="PROSITE" id="PS00108">
    <property type="entry name" value="PROTEIN_KINASE_ST"/>
    <property type="match status" value="1"/>
</dbReference>
<comment type="similarity">
    <text evidence="5">Belongs to the protein kinase superfamily.</text>
</comment>
<accession>A0A0L0D9N8</accession>
<dbReference type="InterPro" id="IPR008271">
    <property type="entry name" value="Ser/Thr_kinase_AS"/>
</dbReference>
<dbReference type="GO" id="GO:0004674">
    <property type="term" value="F:protein serine/threonine kinase activity"/>
    <property type="evidence" value="ECO:0007669"/>
    <property type="project" value="UniProtKB-KW"/>
</dbReference>
<gene>
    <name evidence="8" type="ORF">AMSG_04710</name>
</gene>
<dbReference type="PROSITE" id="PS50011">
    <property type="entry name" value="PROTEIN_KINASE_DOM"/>
    <property type="match status" value="1"/>
</dbReference>
<dbReference type="InterPro" id="IPR000719">
    <property type="entry name" value="Prot_kinase_dom"/>
</dbReference>
<dbReference type="Pfam" id="PF00069">
    <property type="entry name" value="Pkinase"/>
    <property type="match status" value="1"/>
</dbReference>
<sequence length="428" mass="47733">MSSRRTGDKKSSSERKRGRARSRKICFGNTYVPIRKIGSGSFGDIYLGTDLKSGEEVAIKLEPRRTRHPQLQSEMMLYRILSGGIGIPHVRWFGHDGDYNVLVMDLLGPSLEDLHQICGRKFSLKTVLMLAEQLITRFEYIHSRHLIHRDVKPNNLLMGIGKHAGEVNVIDFGLSKRYIDPRTGKHIKYKEGKNLTGTARYASINTHIGIEQSRRDDLESLGYVLLYLLRGSLPWQGLKAANKKQKYDKIRDKKLEVLVDDLCAGLPEEFVKYITYTRSLRFDERPDYDYCRIIFRDLFIREGYAYDYVYDWTVLHSEADEAKPASSSAAPPATPPAAASGTGVSNVARNGSSATPGGSALPNQSPGGSSTRVNTSLARDPRSGSSRDKRRKRRSDAPPTSSPSAAQPAPLRSSGSGSRLRDSTTRRS</sequence>
<evidence type="ECO:0000256" key="3">
    <source>
        <dbReference type="ARBA" id="ARBA00022840"/>
    </source>
</evidence>
<evidence type="ECO:0000256" key="1">
    <source>
        <dbReference type="ARBA" id="ARBA00012513"/>
    </source>
</evidence>
<dbReference type="CDD" id="cd14016">
    <property type="entry name" value="STKc_CK1"/>
    <property type="match status" value="1"/>
</dbReference>
<name>A0A0L0D9N8_THETB</name>
<feature type="compositionally biased region" description="Low complexity" evidence="6">
    <location>
        <begin position="397"/>
        <end position="418"/>
    </location>
</feature>
<dbReference type="SUPFAM" id="SSF56112">
    <property type="entry name" value="Protein kinase-like (PK-like)"/>
    <property type="match status" value="1"/>
</dbReference>
<dbReference type="EMBL" id="GL349452">
    <property type="protein sequence ID" value="KNC48965.1"/>
    <property type="molecule type" value="Genomic_DNA"/>
</dbReference>
<dbReference type="OrthoDB" id="5800476at2759"/>
<dbReference type="SMART" id="SM00220">
    <property type="entry name" value="S_TKc"/>
    <property type="match status" value="1"/>
</dbReference>